<evidence type="ECO:0000256" key="1">
    <source>
        <dbReference type="SAM" id="MobiDB-lite"/>
    </source>
</evidence>
<dbReference type="OrthoDB" id="775571at2759"/>
<protein>
    <submittedName>
        <fullName evidence="2">Uncharacterized protein</fullName>
    </submittedName>
</protein>
<gene>
    <name evidence="2" type="ORF">LshimejAT787_1901210</name>
</gene>
<feature type="region of interest" description="Disordered" evidence="1">
    <location>
        <begin position="34"/>
        <end position="64"/>
    </location>
</feature>
<keyword evidence="3" id="KW-1185">Reference proteome</keyword>
<dbReference type="AlphaFoldDB" id="A0A9P3PZW0"/>
<dbReference type="Proteomes" id="UP001063166">
    <property type="component" value="Unassembled WGS sequence"/>
</dbReference>
<evidence type="ECO:0000313" key="3">
    <source>
        <dbReference type="Proteomes" id="UP001063166"/>
    </source>
</evidence>
<name>A0A9P3PZW0_LYOSH</name>
<proteinExistence type="predicted"/>
<sequence>MNATVNTHIGRTATVTDEEADSEKHVDMFKVHGRGDVSECPSHSSAIPTERLLPSHPDKASSTSFLSEQDSFVFAAARDRVNLRLRDPSVEIVYGTQANLLKSHKMTVQRPRCIIRETRGGTALARCQQVGNPLSVQHTLCAIWMHYEYTEEFSSRSRTCTAGYAALSGMAPILRERCLAMPSCTGEKIT</sequence>
<evidence type="ECO:0000313" key="2">
    <source>
        <dbReference type="EMBL" id="GLB45043.1"/>
    </source>
</evidence>
<dbReference type="EMBL" id="BRPK01000019">
    <property type="protein sequence ID" value="GLB45043.1"/>
    <property type="molecule type" value="Genomic_DNA"/>
</dbReference>
<reference evidence="2" key="1">
    <citation type="submission" date="2022-07" db="EMBL/GenBank/DDBJ databases">
        <title>The genome of Lyophyllum shimeji provides insight into the initial evolution of ectomycorrhizal fungal genome.</title>
        <authorList>
            <person name="Kobayashi Y."/>
            <person name="Shibata T."/>
            <person name="Hirakawa H."/>
            <person name="Shigenobu S."/>
            <person name="Nishiyama T."/>
            <person name="Yamada A."/>
            <person name="Hasebe M."/>
            <person name="Kawaguchi M."/>
        </authorList>
    </citation>
    <scope>NUCLEOTIDE SEQUENCE</scope>
    <source>
        <strain evidence="2">AT787</strain>
    </source>
</reference>
<accession>A0A9P3PZW0</accession>
<organism evidence="2 3">
    <name type="scientific">Lyophyllum shimeji</name>
    <name type="common">Hon-shimeji</name>
    <name type="synonym">Tricholoma shimeji</name>
    <dbReference type="NCBI Taxonomy" id="47721"/>
    <lineage>
        <taxon>Eukaryota</taxon>
        <taxon>Fungi</taxon>
        <taxon>Dikarya</taxon>
        <taxon>Basidiomycota</taxon>
        <taxon>Agaricomycotina</taxon>
        <taxon>Agaricomycetes</taxon>
        <taxon>Agaricomycetidae</taxon>
        <taxon>Agaricales</taxon>
        <taxon>Tricholomatineae</taxon>
        <taxon>Lyophyllaceae</taxon>
        <taxon>Lyophyllum</taxon>
    </lineage>
</organism>
<comment type="caution">
    <text evidence="2">The sequence shown here is derived from an EMBL/GenBank/DDBJ whole genome shotgun (WGS) entry which is preliminary data.</text>
</comment>